<proteinExistence type="predicted"/>
<feature type="region of interest" description="Disordered" evidence="1">
    <location>
        <begin position="141"/>
        <end position="172"/>
    </location>
</feature>
<keyword evidence="3" id="KW-1185">Reference proteome</keyword>
<dbReference type="RefSeq" id="WP_126272076.1">
    <property type="nucleotide sequence ID" value="NZ_CP034463.1"/>
</dbReference>
<protein>
    <submittedName>
        <fullName evidence="2">Uncharacterized protein</fullName>
    </submittedName>
</protein>
<organism evidence="2 3">
    <name type="scientific">Streptomyces aquilus</name>
    <dbReference type="NCBI Taxonomy" id="2548456"/>
    <lineage>
        <taxon>Bacteria</taxon>
        <taxon>Bacillati</taxon>
        <taxon>Actinomycetota</taxon>
        <taxon>Actinomycetes</taxon>
        <taxon>Kitasatosporales</taxon>
        <taxon>Streptomycetaceae</taxon>
        <taxon>Streptomyces</taxon>
    </lineage>
</organism>
<accession>A0A3S9I0I6</accession>
<name>A0A3S9I0I6_9ACTN</name>
<feature type="compositionally biased region" description="Low complexity" evidence="1">
    <location>
        <begin position="150"/>
        <end position="159"/>
    </location>
</feature>
<reference evidence="2 3" key="1">
    <citation type="submission" date="2018-12" db="EMBL/GenBank/DDBJ databases">
        <authorList>
            <person name="Li K."/>
        </authorList>
    </citation>
    <scope>NUCLEOTIDE SEQUENCE [LARGE SCALE GENOMIC DNA]</scope>
    <source>
        <strain evidence="3">CR22</strain>
    </source>
</reference>
<dbReference type="AlphaFoldDB" id="A0A3S9I0I6"/>
<evidence type="ECO:0000313" key="3">
    <source>
        <dbReference type="Proteomes" id="UP000280197"/>
    </source>
</evidence>
<dbReference type="KEGG" id="saqu:EJC51_18370"/>
<dbReference type="EMBL" id="CP034463">
    <property type="protein sequence ID" value="AZP17886.1"/>
    <property type="molecule type" value="Genomic_DNA"/>
</dbReference>
<sequence length="172" mass="19189">MSLPHPDFELYDNVGRTTQQITAHRDDRPTADDLHRWAAHDAREFSTSLPDEEAGQSIIDWTRQLYRVRTAAELNTVAQAVLGDGRSGLGELHTFLETAAEWCEHNQEPGIAARYRQHAEELSALGDRLAYLSEDHLASTYRRTNRSASAQPPRTVPAAPVVPPAPARRSAR</sequence>
<gene>
    <name evidence="2" type="ORF">EJC51_18370</name>
</gene>
<evidence type="ECO:0000313" key="2">
    <source>
        <dbReference type="EMBL" id="AZP17886.1"/>
    </source>
</evidence>
<evidence type="ECO:0000256" key="1">
    <source>
        <dbReference type="SAM" id="MobiDB-lite"/>
    </source>
</evidence>
<dbReference type="Proteomes" id="UP000280197">
    <property type="component" value="Chromosome"/>
</dbReference>